<proteinExistence type="inferred from homology"/>
<protein>
    <submittedName>
        <fullName evidence="10">Histone deacetylase complex subunit SAP30 Sin3 binding domain-containing protein</fullName>
    </submittedName>
</protein>
<accession>A0A915EIY9</accession>
<dbReference type="Pfam" id="PF13867">
    <property type="entry name" value="SAP30_Sin3_bdg"/>
    <property type="match status" value="1"/>
</dbReference>
<reference evidence="10" key="1">
    <citation type="submission" date="2022-11" db="UniProtKB">
        <authorList>
            <consortium name="WormBaseParasite"/>
        </authorList>
    </citation>
    <scope>IDENTIFICATION</scope>
</reference>
<feature type="compositionally biased region" description="Acidic residues" evidence="7">
    <location>
        <begin position="310"/>
        <end position="319"/>
    </location>
</feature>
<dbReference type="GO" id="GO:0000118">
    <property type="term" value="C:histone deacetylase complex"/>
    <property type="evidence" value="ECO:0007669"/>
    <property type="project" value="TreeGrafter"/>
</dbReference>
<evidence type="ECO:0000256" key="3">
    <source>
        <dbReference type="ARBA" id="ARBA00022491"/>
    </source>
</evidence>
<keyword evidence="6" id="KW-0539">Nucleus</keyword>
<comment type="subcellular location">
    <subcellularLocation>
        <location evidence="1">Nucleus</location>
    </subcellularLocation>
</comment>
<dbReference type="Gene3D" id="6.10.160.20">
    <property type="match status" value="1"/>
</dbReference>
<dbReference type="InterPro" id="IPR025718">
    <property type="entry name" value="SAP30_Sin3-bd"/>
</dbReference>
<dbReference type="Proteomes" id="UP000887574">
    <property type="component" value="Unplaced"/>
</dbReference>
<dbReference type="PANTHER" id="PTHR13286:SF6">
    <property type="entry name" value="HISTONE DEACETYLASE COMPLEX SUBUNIT SAP30L-RELATED"/>
    <property type="match status" value="1"/>
</dbReference>
<feature type="region of interest" description="Disordered" evidence="7">
    <location>
        <begin position="1"/>
        <end position="22"/>
    </location>
</feature>
<keyword evidence="4" id="KW-0805">Transcription regulation</keyword>
<evidence type="ECO:0000313" key="10">
    <source>
        <dbReference type="WBParaSite" id="jg7186"/>
    </source>
</evidence>
<dbReference type="GO" id="GO:0003712">
    <property type="term" value="F:transcription coregulator activity"/>
    <property type="evidence" value="ECO:0007669"/>
    <property type="project" value="TreeGrafter"/>
</dbReference>
<sequence>MDQPSSIDPILPSSSSFPADKSAEPDLVSQMTCCIITKEADESLSTCSKFAFSPLTKQLVDAITRKHLPFYYSTQRTTQLVCLCHRKLILSTGKYNSETTKLNLSHYDVGEAKEMQEFVEKFTAYKQETNGFDNKESSKKPNFTENYHNLWKRYRDFQEEYEASTNSDPATAKKQKYTKQEGCSEPKTNFEGLSAIALRRYKKFFKLSHRTGASKSQLVEEVREHFDNLPVSQMETSAYFMYTLKNKKNRLDHQQEQQQNNIYVFDSNYDNQKTTSKTSSKQTTTTTPGSTTIQDKIVNILKDTSVAWPNDEEDEDESAENSTTIRPQPYQLFVFKNKNDDGF</sequence>
<feature type="region of interest" description="Disordered" evidence="7">
    <location>
        <begin position="162"/>
        <end position="184"/>
    </location>
</feature>
<evidence type="ECO:0000256" key="2">
    <source>
        <dbReference type="ARBA" id="ARBA00006283"/>
    </source>
</evidence>
<dbReference type="InterPro" id="IPR024145">
    <property type="entry name" value="His_deAcase_SAP30/SAP30L"/>
</dbReference>
<evidence type="ECO:0000256" key="1">
    <source>
        <dbReference type="ARBA" id="ARBA00004123"/>
    </source>
</evidence>
<dbReference type="GO" id="GO:0006355">
    <property type="term" value="P:regulation of DNA-templated transcription"/>
    <property type="evidence" value="ECO:0007669"/>
    <property type="project" value="TreeGrafter"/>
</dbReference>
<feature type="compositionally biased region" description="Low complexity" evidence="7">
    <location>
        <begin position="273"/>
        <end position="291"/>
    </location>
</feature>
<evidence type="ECO:0000313" key="9">
    <source>
        <dbReference type="Proteomes" id="UP000887574"/>
    </source>
</evidence>
<keyword evidence="9" id="KW-1185">Reference proteome</keyword>
<comment type="similarity">
    <text evidence="2">Belongs to the SAP30 family.</text>
</comment>
<dbReference type="WBParaSite" id="jg7186">
    <property type="protein sequence ID" value="jg7186"/>
    <property type="gene ID" value="jg7186"/>
</dbReference>
<dbReference type="PANTHER" id="PTHR13286">
    <property type="entry name" value="SAP30"/>
    <property type="match status" value="1"/>
</dbReference>
<organism evidence="9 10">
    <name type="scientific">Ditylenchus dipsaci</name>
    <dbReference type="NCBI Taxonomy" id="166011"/>
    <lineage>
        <taxon>Eukaryota</taxon>
        <taxon>Metazoa</taxon>
        <taxon>Ecdysozoa</taxon>
        <taxon>Nematoda</taxon>
        <taxon>Chromadorea</taxon>
        <taxon>Rhabditida</taxon>
        <taxon>Tylenchina</taxon>
        <taxon>Tylenchomorpha</taxon>
        <taxon>Sphaerularioidea</taxon>
        <taxon>Anguinidae</taxon>
        <taxon>Anguininae</taxon>
        <taxon>Ditylenchus</taxon>
    </lineage>
</organism>
<keyword evidence="5" id="KW-0804">Transcription</keyword>
<feature type="compositionally biased region" description="Low complexity" evidence="7">
    <location>
        <begin position="1"/>
        <end position="18"/>
    </location>
</feature>
<evidence type="ECO:0000256" key="4">
    <source>
        <dbReference type="ARBA" id="ARBA00023015"/>
    </source>
</evidence>
<dbReference type="InterPro" id="IPR038291">
    <property type="entry name" value="SAP30_C_sf"/>
</dbReference>
<evidence type="ECO:0000259" key="8">
    <source>
        <dbReference type="Pfam" id="PF13867"/>
    </source>
</evidence>
<feature type="region of interest" description="Disordered" evidence="7">
    <location>
        <begin position="263"/>
        <end position="291"/>
    </location>
</feature>
<dbReference type="AlphaFoldDB" id="A0A915EIY9"/>
<feature type="region of interest" description="Disordered" evidence="7">
    <location>
        <begin position="305"/>
        <end position="331"/>
    </location>
</feature>
<feature type="domain" description="Histone deacetylase complex subunit SAP30 Sin3 binding" evidence="8">
    <location>
        <begin position="197"/>
        <end position="245"/>
    </location>
</feature>
<keyword evidence="3" id="KW-0678">Repressor</keyword>
<evidence type="ECO:0000256" key="5">
    <source>
        <dbReference type="ARBA" id="ARBA00023163"/>
    </source>
</evidence>
<feature type="compositionally biased region" description="Polar residues" evidence="7">
    <location>
        <begin position="263"/>
        <end position="272"/>
    </location>
</feature>
<evidence type="ECO:0000256" key="7">
    <source>
        <dbReference type="SAM" id="MobiDB-lite"/>
    </source>
</evidence>
<name>A0A915EIY9_9BILA</name>
<evidence type="ECO:0000256" key="6">
    <source>
        <dbReference type="ARBA" id="ARBA00023242"/>
    </source>
</evidence>